<comment type="caution">
    <text evidence="1">The sequence shown here is derived from an EMBL/GenBank/DDBJ whole genome shotgun (WGS) entry which is preliminary data.</text>
</comment>
<proteinExistence type="predicted"/>
<sequence length="496" mass="54086">MILGELRFSVQIVRWDAHTIYISDAAVEKKAARKNRPAPAPTTIEFTQIAWVNITAPRGIKPGWIEFGRYGTTPVTGSLDAAGSDRCVQFGTAHTVAVQQLDATVRATLAAMTTTAPSEREWVFRFHDQDVRMSVTAITANRPLGRQLAVDWSAIGAVLRDPESDELVIEYEDQNGPRLLVLDRPAPRGATAQALEVARDRAPNADPAAELFRLSQGQVVLHENRFVVERFALTALGAPARMHVQLSEVADLARPLPGRATTVDIIPTSAVAPGTVPQADDSVRQLVISDRHLEFANDREADRFIAAVTTRLRTRPINVDEIAALLVASRVPHPPLPTWDQLCSASYGLEVGAIGFVDGRLLFINPHSTVALVREWDLRTMVSARAFVFGEGVASTGRVELRLLTERSSINRLSGADAVQLADLLLATHPPARWVGPIGVRQDAAARAAAAFHRGIVDLEQGRSFAPQLIETLDHELMTALNPRSEDPLHLRPASE</sequence>
<name>A0A138AME3_9ACTN</name>
<reference evidence="2" key="1">
    <citation type="submission" date="2016-02" db="EMBL/GenBank/DDBJ databases">
        <authorList>
            <person name="Wen L."/>
            <person name="He K."/>
            <person name="Yang H."/>
        </authorList>
    </citation>
    <scope>NUCLEOTIDE SEQUENCE [LARGE SCALE GENOMIC DNA]</scope>
    <source>
        <strain evidence="2">JCM 15929</strain>
    </source>
</reference>
<protein>
    <submittedName>
        <fullName evidence="1">Uncharacterized protein</fullName>
    </submittedName>
</protein>
<dbReference type="EMBL" id="LSRF01000021">
    <property type="protein sequence ID" value="KXP11567.1"/>
    <property type="molecule type" value="Genomic_DNA"/>
</dbReference>
<dbReference type="AlphaFoldDB" id="A0A138AME3"/>
<accession>A0A138AME3</accession>
<evidence type="ECO:0000313" key="2">
    <source>
        <dbReference type="Proteomes" id="UP000070258"/>
    </source>
</evidence>
<dbReference type="Proteomes" id="UP000070258">
    <property type="component" value="Unassembled WGS sequence"/>
</dbReference>
<gene>
    <name evidence="1" type="ORF">AXK60_24820</name>
</gene>
<organism evidence="1 2">
    <name type="scientific">Tsukamurella pseudospumae</name>
    <dbReference type="NCBI Taxonomy" id="239498"/>
    <lineage>
        <taxon>Bacteria</taxon>
        <taxon>Bacillati</taxon>
        <taxon>Actinomycetota</taxon>
        <taxon>Actinomycetes</taxon>
        <taxon>Mycobacteriales</taxon>
        <taxon>Tsukamurellaceae</taxon>
        <taxon>Tsukamurella</taxon>
    </lineage>
</organism>
<evidence type="ECO:0000313" key="1">
    <source>
        <dbReference type="EMBL" id="KXP11567.1"/>
    </source>
</evidence>